<reference evidence="1 2" key="1">
    <citation type="journal article" date="2013" name="PLoS ONE">
        <title>Lactobacillus paracasei comparative genomics: towards species pan-genome definition and exploitation of diversity.</title>
        <authorList>
            <person name="Smokvina T."/>
            <person name="Wels M."/>
            <person name="Polka J."/>
            <person name="Chervaux C."/>
            <person name="Brisse S."/>
            <person name="Boekhorst J."/>
            <person name="van Hylckama Vlieg J.E."/>
            <person name="Siezen R.J."/>
        </authorList>
    </citation>
    <scope>NUCLEOTIDE SEQUENCE [LARGE SCALE GENOMIC DNA]</scope>
    <source>
        <strain evidence="1 2">Lpp126</strain>
    </source>
</reference>
<dbReference type="AlphaFoldDB" id="S2RWY3"/>
<evidence type="ECO:0000313" key="1">
    <source>
        <dbReference type="EMBL" id="EPC81604.1"/>
    </source>
</evidence>
<proteinExistence type="predicted"/>
<accession>S2RWY3</accession>
<organism evidence="1 2">
    <name type="scientific">Lacticaseibacillus paracasei subsp. paracasei Lpp126</name>
    <dbReference type="NCBI Taxonomy" id="1256206"/>
    <lineage>
        <taxon>Bacteria</taxon>
        <taxon>Bacillati</taxon>
        <taxon>Bacillota</taxon>
        <taxon>Bacilli</taxon>
        <taxon>Lactobacillales</taxon>
        <taxon>Lactobacillaceae</taxon>
        <taxon>Lacticaseibacillus</taxon>
    </lineage>
</organism>
<evidence type="ECO:0000313" key="2">
    <source>
        <dbReference type="Proteomes" id="UP000014243"/>
    </source>
</evidence>
<protein>
    <submittedName>
        <fullName evidence="1">Uncharacterized protein</fullName>
    </submittedName>
</protein>
<dbReference type="Proteomes" id="UP000014243">
    <property type="component" value="Unassembled WGS sequence"/>
</dbReference>
<gene>
    <name evidence="1" type="ORF">Lpp126_05640</name>
</gene>
<dbReference type="EMBL" id="ANKC01000389">
    <property type="protein sequence ID" value="EPC81604.1"/>
    <property type="molecule type" value="Genomic_DNA"/>
</dbReference>
<feature type="non-terminal residue" evidence="1">
    <location>
        <position position="75"/>
    </location>
</feature>
<comment type="caution">
    <text evidence="1">The sequence shown here is derived from an EMBL/GenBank/DDBJ whole genome shotgun (WGS) entry which is preliminary data.</text>
</comment>
<name>S2RWY3_LACPA</name>
<sequence length="75" mass="8235">MSLDSIVLDLASAYDKAANLNAELDKEIQTNHKTYTTEYVQAADTATTDKFKQQITSIYDDAAASFDAAIKAEKQ</sequence>